<dbReference type="GO" id="GO:0065002">
    <property type="term" value="P:intracellular protein transmembrane transport"/>
    <property type="evidence" value="ECO:0007669"/>
    <property type="project" value="UniProtKB-UniRule"/>
</dbReference>
<feature type="transmembrane region" description="Helical" evidence="10">
    <location>
        <begin position="261"/>
        <end position="284"/>
    </location>
</feature>
<dbReference type="PANTHER" id="PTHR10906">
    <property type="entry name" value="SECY/SEC61-ALPHA FAMILY MEMBER"/>
    <property type="match status" value="1"/>
</dbReference>
<evidence type="ECO:0000256" key="1">
    <source>
        <dbReference type="ARBA" id="ARBA00004141"/>
    </source>
</evidence>
<keyword evidence="8 10" id="KW-0472">Membrane</keyword>
<protein>
    <recommendedName>
        <fullName evidence="9 10">Protein translocase subunit SecY</fullName>
    </recommendedName>
</protein>
<dbReference type="PIRSF" id="PIRSF004557">
    <property type="entry name" value="SecY"/>
    <property type="match status" value="1"/>
</dbReference>
<dbReference type="GO" id="GO:0006605">
    <property type="term" value="P:protein targeting"/>
    <property type="evidence" value="ECO:0007669"/>
    <property type="project" value="UniProtKB-UniRule"/>
</dbReference>
<accession>A0A1G1ZL72</accession>
<evidence type="ECO:0000256" key="6">
    <source>
        <dbReference type="ARBA" id="ARBA00022989"/>
    </source>
</evidence>
<feature type="transmembrane region" description="Helical" evidence="10">
    <location>
        <begin position="389"/>
        <end position="406"/>
    </location>
</feature>
<dbReference type="NCBIfam" id="TIGR00967">
    <property type="entry name" value="3a0501s007"/>
    <property type="match status" value="1"/>
</dbReference>
<keyword evidence="6 10" id="KW-1133">Transmembrane helix</keyword>
<evidence type="ECO:0000256" key="8">
    <source>
        <dbReference type="ARBA" id="ARBA00023136"/>
    </source>
</evidence>
<name>A0A1G1ZL72_9BACT</name>
<proteinExistence type="inferred from homology"/>
<evidence type="ECO:0000313" key="13">
    <source>
        <dbReference type="Proteomes" id="UP000178517"/>
    </source>
</evidence>
<dbReference type="PRINTS" id="PR00303">
    <property type="entry name" value="SECYTRNLCASE"/>
</dbReference>
<feature type="transmembrane region" description="Helical" evidence="10">
    <location>
        <begin position="304"/>
        <end position="326"/>
    </location>
</feature>
<evidence type="ECO:0000256" key="2">
    <source>
        <dbReference type="ARBA" id="ARBA00005751"/>
    </source>
</evidence>
<feature type="transmembrane region" description="Helical" evidence="10">
    <location>
        <begin position="364"/>
        <end position="383"/>
    </location>
</feature>
<dbReference type="STRING" id="1798406.A3A04_02600"/>
<evidence type="ECO:0000256" key="4">
    <source>
        <dbReference type="ARBA" id="ARBA00022692"/>
    </source>
</evidence>
<dbReference type="GO" id="GO:0043952">
    <property type="term" value="P:protein transport by the Sec complex"/>
    <property type="evidence" value="ECO:0007669"/>
    <property type="project" value="UniProtKB-UniRule"/>
</dbReference>
<comment type="caution">
    <text evidence="10">Lacks conserved residue(s) required for the propagation of feature annotation.</text>
</comment>
<comment type="function">
    <text evidence="10">The central subunit of the protein translocation channel SecYEG. Consists of two halves formed by TMs 1-5 and 6-10. These two domains form a lateral gate at the front which open onto the bilayer between TMs 2 and 7, and are clamped together by SecE at the back. The channel is closed by both a pore ring composed of hydrophobic SecY resides and a short helix (helix 2A) on the extracellular side of the membrane which forms a plug. The plug probably moves laterally to allow the channel to open. The ring and the pore may move independently.</text>
</comment>
<dbReference type="InterPro" id="IPR002208">
    <property type="entry name" value="SecY/SEC61-alpha"/>
</dbReference>
<gene>
    <name evidence="10" type="primary">secY</name>
    <name evidence="12" type="ORF">A3A04_02600</name>
</gene>
<dbReference type="PROSITE" id="PS00755">
    <property type="entry name" value="SECY_1"/>
    <property type="match status" value="1"/>
</dbReference>
<dbReference type="GO" id="GO:0005886">
    <property type="term" value="C:plasma membrane"/>
    <property type="evidence" value="ECO:0007669"/>
    <property type="project" value="UniProtKB-SubCell"/>
</dbReference>
<reference evidence="12 13" key="1">
    <citation type="journal article" date="2016" name="Nat. Commun.">
        <title>Thousands of microbial genomes shed light on interconnected biogeochemical processes in an aquifer system.</title>
        <authorList>
            <person name="Anantharaman K."/>
            <person name="Brown C.T."/>
            <person name="Hug L.A."/>
            <person name="Sharon I."/>
            <person name="Castelle C.J."/>
            <person name="Probst A.J."/>
            <person name="Thomas B.C."/>
            <person name="Singh A."/>
            <person name="Wilkins M.J."/>
            <person name="Karaoz U."/>
            <person name="Brodie E.L."/>
            <person name="Williams K.H."/>
            <person name="Hubbard S.S."/>
            <person name="Banfield J.F."/>
        </authorList>
    </citation>
    <scope>NUCLEOTIDE SEQUENCE [LARGE SCALE GENOMIC DNA]</scope>
</reference>
<dbReference type="Gene3D" id="1.10.3370.10">
    <property type="entry name" value="SecY subunit domain"/>
    <property type="match status" value="1"/>
</dbReference>
<feature type="transmembrane region" description="Helical" evidence="10">
    <location>
        <begin position="204"/>
        <end position="224"/>
    </location>
</feature>
<feature type="transmembrane region" description="Helical" evidence="10">
    <location>
        <begin position="141"/>
        <end position="163"/>
    </location>
</feature>
<evidence type="ECO:0000256" key="9">
    <source>
        <dbReference type="ARBA" id="ARBA00039733"/>
    </source>
</evidence>
<dbReference type="Pfam" id="PF00344">
    <property type="entry name" value="SecY"/>
    <property type="match status" value="1"/>
</dbReference>
<feature type="transmembrane region" description="Helical" evidence="10">
    <location>
        <begin position="67"/>
        <end position="91"/>
    </location>
</feature>
<dbReference type="EMBL" id="MHJI01000020">
    <property type="protein sequence ID" value="OGY65281.1"/>
    <property type="molecule type" value="Genomic_DNA"/>
</dbReference>
<dbReference type="InterPro" id="IPR026593">
    <property type="entry name" value="SecY"/>
</dbReference>
<feature type="transmembrane region" description="Helical" evidence="10">
    <location>
        <begin position="175"/>
        <end position="192"/>
    </location>
</feature>
<keyword evidence="4 10" id="KW-0812">Transmembrane</keyword>
<dbReference type="AlphaFoldDB" id="A0A1G1ZL72"/>
<keyword evidence="5 10" id="KW-0653">Protein transport</keyword>
<dbReference type="Proteomes" id="UP000178517">
    <property type="component" value="Unassembled WGS sequence"/>
</dbReference>
<sequence>MTRWFSIFKIPDLRRKLFIVGGILVVSRLLASIPIPNIDITQLRAFLESSQLLGFLNLLSGSTLENFSIAMLGVGPYITATIIMQLLTMIFPRLKELYYEEGEAGRRRFNRLSRFITVPLSAIQAYGLLNLLTAQGVIPRLSLSVLLWDVVIITAGSMLLLWLGDLITEQKIGNGISFLIFAGIVSGVPSFIQQTIASYSPQNLPVYIAFIILAVLVIAGVIFITEGERKVPVSYAKRVRGMKLYGGASSYLPLRVNQAGVIPIIFAISLLLFPQFAAQILAIFSPDLSLRMTNFVNGVLGNQLIYGFIYFFLVFVFTYFYTAVVFDPQEISKNLQRSGGFILGIRPGEPTGQFLQKIISRTTLFGAIFLGIIAILPIFTQYLTGVSTLTLGGTALLIVVSVALEIRNQIESQLAIRNY</sequence>
<evidence type="ECO:0000256" key="10">
    <source>
        <dbReference type="HAMAP-Rule" id="MF_01465"/>
    </source>
</evidence>
<evidence type="ECO:0000256" key="11">
    <source>
        <dbReference type="RuleBase" id="RU004349"/>
    </source>
</evidence>
<feature type="transmembrane region" description="Helical" evidence="10">
    <location>
        <begin position="112"/>
        <end position="129"/>
    </location>
</feature>
<dbReference type="FunFam" id="1.10.3370.10:FF:000001">
    <property type="entry name" value="Preprotein translocase subunit SecY"/>
    <property type="match status" value="1"/>
</dbReference>
<evidence type="ECO:0000313" key="12">
    <source>
        <dbReference type="EMBL" id="OGY65281.1"/>
    </source>
</evidence>
<dbReference type="HAMAP" id="MF_01465">
    <property type="entry name" value="SecY"/>
    <property type="match status" value="1"/>
</dbReference>
<comment type="subunit">
    <text evidence="10">Component of the Sec protein translocase complex. Heterotrimer consisting of SecY, SecE and SecG subunits. The heterotrimers can form oligomers, although 1 heterotrimer is thought to be able to translocate proteins. Interacts with the ribosome. Interacts with SecDF, and other proteins may be involved. Interacts with SecA.</text>
</comment>
<comment type="caution">
    <text evidence="12">The sequence shown here is derived from an EMBL/GenBank/DDBJ whole genome shotgun (WGS) entry which is preliminary data.</text>
</comment>
<comment type="similarity">
    <text evidence="2 10 11">Belongs to the SecY/SEC61-alpha family.</text>
</comment>
<dbReference type="InterPro" id="IPR023201">
    <property type="entry name" value="SecY_dom_sf"/>
</dbReference>
<dbReference type="SUPFAM" id="SSF103491">
    <property type="entry name" value="Preprotein translocase SecY subunit"/>
    <property type="match status" value="1"/>
</dbReference>
<evidence type="ECO:0000256" key="3">
    <source>
        <dbReference type="ARBA" id="ARBA00022448"/>
    </source>
</evidence>
<dbReference type="InterPro" id="IPR030659">
    <property type="entry name" value="SecY_CS"/>
</dbReference>
<keyword evidence="3 10" id="KW-0813">Transport</keyword>
<keyword evidence="10" id="KW-1003">Cell membrane</keyword>
<evidence type="ECO:0000256" key="7">
    <source>
        <dbReference type="ARBA" id="ARBA00023010"/>
    </source>
</evidence>
<keyword evidence="7 10" id="KW-0811">Translocation</keyword>
<organism evidence="12 13">
    <name type="scientific">Candidatus Harrisonbacteria bacterium RIFCSPLOWO2_01_FULL_40_28</name>
    <dbReference type="NCBI Taxonomy" id="1798406"/>
    <lineage>
        <taxon>Bacteria</taxon>
        <taxon>Candidatus Harrisoniibacteriota</taxon>
    </lineage>
</organism>
<evidence type="ECO:0000256" key="5">
    <source>
        <dbReference type="ARBA" id="ARBA00022927"/>
    </source>
</evidence>
<comment type="subcellular location">
    <subcellularLocation>
        <location evidence="10">Cell membrane</location>
        <topology evidence="10">Multi-pass membrane protein</topology>
    </subcellularLocation>
    <subcellularLocation>
        <location evidence="1">Membrane</location>
        <topology evidence="1">Multi-pass membrane protein</topology>
    </subcellularLocation>
</comment>